<name>A0A127B9P9_9EURY</name>
<dbReference type="KEGG" id="pyc:TQ32_05165"/>
<gene>
    <name evidence="8" type="ORF">TQ32_05165</name>
</gene>
<evidence type="ECO:0000256" key="2">
    <source>
        <dbReference type="ARBA" id="ARBA00022475"/>
    </source>
</evidence>
<dbReference type="GO" id="GO:0005886">
    <property type="term" value="C:plasma membrane"/>
    <property type="evidence" value="ECO:0007669"/>
    <property type="project" value="UniProtKB-SubCell"/>
</dbReference>
<feature type="domain" description="NADH:quinone oxidoreductase/Mrp antiporter transmembrane" evidence="7">
    <location>
        <begin position="124"/>
        <end position="415"/>
    </location>
</feature>
<dbReference type="RefSeq" id="WP_068321894.1">
    <property type="nucleotide sequence ID" value="NZ_CP010835.1"/>
</dbReference>
<feature type="transmembrane region" description="Helical" evidence="6">
    <location>
        <begin position="198"/>
        <end position="219"/>
    </location>
</feature>
<feature type="transmembrane region" description="Helical" evidence="6">
    <location>
        <begin position="31"/>
        <end position="48"/>
    </location>
</feature>
<dbReference type="OrthoDB" id="371891at2157"/>
<proteinExistence type="predicted"/>
<evidence type="ECO:0000256" key="3">
    <source>
        <dbReference type="ARBA" id="ARBA00022692"/>
    </source>
</evidence>
<evidence type="ECO:0000256" key="4">
    <source>
        <dbReference type="ARBA" id="ARBA00022989"/>
    </source>
</evidence>
<dbReference type="GeneID" id="28491202"/>
<dbReference type="InterPro" id="IPR050586">
    <property type="entry name" value="CPA3_Na-H_Antiporter_D"/>
</dbReference>
<evidence type="ECO:0000256" key="6">
    <source>
        <dbReference type="SAM" id="Phobius"/>
    </source>
</evidence>
<evidence type="ECO:0000256" key="5">
    <source>
        <dbReference type="ARBA" id="ARBA00023136"/>
    </source>
</evidence>
<dbReference type="Pfam" id="PF00361">
    <property type="entry name" value="Proton_antipo_M"/>
    <property type="match status" value="1"/>
</dbReference>
<protein>
    <submittedName>
        <fullName evidence="8">Monovalent cation/H+ antiporter subunit D</fullName>
    </submittedName>
</protein>
<evidence type="ECO:0000259" key="7">
    <source>
        <dbReference type="Pfam" id="PF00361"/>
    </source>
</evidence>
<keyword evidence="3 6" id="KW-0812">Transmembrane</keyword>
<dbReference type="PATRIC" id="fig|1609559.3.peg.1076"/>
<keyword evidence="5 6" id="KW-0472">Membrane</keyword>
<feature type="transmembrane region" description="Helical" evidence="6">
    <location>
        <begin position="129"/>
        <end position="147"/>
    </location>
</feature>
<feature type="transmembrane region" description="Helical" evidence="6">
    <location>
        <begin position="403"/>
        <end position="421"/>
    </location>
</feature>
<dbReference type="Proteomes" id="UP000070587">
    <property type="component" value="Chromosome"/>
</dbReference>
<accession>A0A127B9P9</accession>
<dbReference type="EMBL" id="CP010835">
    <property type="protein sequence ID" value="AMM53937.1"/>
    <property type="molecule type" value="Genomic_DNA"/>
</dbReference>
<feature type="transmembrane region" description="Helical" evidence="6">
    <location>
        <begin position="6"/>
        <end position="24"/>
    </location>
</feature>
<evidence type="ECO:0000313" key="9">
    <source>
        <dbReference type="Proteomes" id="UP000070587"/>
    </source>
</evidence>
<sequence length="486" mass="51829">MNPIPLAVLTPIAFAFTLPLIGKLSKSVAKAYAVLGTFLTMLFTFEVFKSSEGGPLTYTFGGWRAPIGIVYEVDTMSAFLGLVTSTLLFLIAIYSLEYIKSGEVWYFTLYLGLEAGLIGVLYTGDLFNLFVMLEVTSVAAYALVMFNRDPQSLRAGLKYAFIGAIGTTLYFIAMGLLYRTYGTLNMAQLAEIVHSSDVVNASLAILLLATWAFLIKAAIFPNHFWLPDAHPAAPSPISAVLSGLVVNVGIYSIARLYFTLYSGLPEVKSLGTLLIILGAISAFLGAIMMNVHSDIKRIIAYSTIMHMGYLSMALGIGSSLALASAVFHTFNHAIAKSLLFLSAGIMIQIGGSRDLRDLAGIGRTNPLAMFSFAVAALSLAGIPPLNVFSSKVMLFTAFLDWNPALAGVLVVTSIMSLVAYVKMMRVLWLGCGKKESVGMPVMTGVVVAISIAVIVLGLVGPWIFKGIALPAVAQGWESYVAGGLGG</sequence>
<reference evidence="8 9" key="2">
    <citation type="journal article" date="2016" name="Int. J. Syst. Evol. Microbiol.">
        <title>Pyrococcus kukulkanii sp. nov., a hyperthermophilic, piezophilic archaeon isolated from a deep-sea hydrothermal vent.</title>
        <authorList>
            <person name="Callac N."/>
            <person name="Oger P."/>
            <person name="Lesongeur F."/>
            <person name="Rattray J.E."/>
            <person name="Vannier P."/>
            <person name="Michoud G."/>
            <person name="Beauverger M."/>
            <person name="Gayet N."/>
            <person name="Rouxel O."/>
            <person name="Jebbar M."/>
            <person name="Godfroy A."/>
        </authorList>
    </citation>
    <scope>NUCLEOTIDE SEQUENCE [LARGE SCALE GENOMIC DNA]</scope>
    <source>
        <strain evidence="8 9">NCB100</strain>
    </source>
</reference>
<dbReference type="AlphaFoldDB" id="A0A127B9P9"/>
<dbReference type="PRINTS" id="PR01434">
    <property type="entry name" value="NADHDHGNASE5"/>
</dbReference>
<feature type="transmembrane region" description="Helical" evidence="6">
    <location>
        <begin position="303"/>
        <end position="327"/>
    </location>
</feature>
<evidence type="ECO:0000313" key="8">
    <source>
        <dbReference type="EMBL" id="AMM53937.1"/>
    </source>
</evidence>
<feature type="transmembrane region" description="Helical" evidence="6">
    <location>
        <begin position="333"/>
        <end position="352"/>
    </location>
</feature>
<dbReference type="PANTHER" id="PTHR42703:SF1">
    <property type="entry name" value="NA(+)_H(+) ANTIPORTER SUBUNIT D1"/>
    <property type="match status" value="1"/>
</dbReference>
<feature type="transmembrane region" description="Helical" evidence="6">
    <location>
        <begin position="270"/>
        <end position="291"/>
    </location>
</feature>
<evidence type="ECO:0000256" key="1">
    <source>
        <dbReference type="ARBA" id="ARBA00004651"/>
    </source>
</evidence>
<dbReference type="STRING" id="1609559.TQ32_05165"/>
<keyword evidence="2" id="KW-1003">Cell membrane</keyword>
<keyword evidence="4 6" id="KW-1133">Transmembrane helix</keyword>
<feature type="transmembrane region" description="Helical" evidence="6">
    <location>
        <begin position="159"/>
        <end position="178"/>
    </location>
</feature>
<feature type="transmembrane region" description="Helical" evidence="6">
    <location>
        <begin position="364"/>
        <end position="383"/>
    </location>
</feature>
<organism evidence="8 9">
    <name type="scientific">Pyrococcus kukulkanii</name>
    <dbReference type="NCBI Taxonomy" id="1609559"/>
    <lineage>
        <taxon>Archaea</taxon>
        <taxon>Methanobacteriati</taxon>
        <taxon>Methanobacteriota</taxon>
        <taxon>Thermococci</taxon>
        <taxon>Thermococcales</taxon>
        <taxon>Thermococcaceae</taxon>
        <taxon>Pyrococcus</taxon>
    </lineage>
</organism>
<feature type="transmembrane region" description="Helical" evidence="6">
    <location>
        <begin position="239"/>
        <end position="258"/>
    </location>
</feature>
<comment type="subcellular location">
    <subcellularLocation>
        <location evidence="1">Cell membrane</location>
        <topology evidence="1">Multi-pass membrane protein</topology>
    </subcellularLocation>
</comment>
<dbReference type="PANTHER" id="PTHR42703">
    <property type="entry name" value="NADH DEHYDROGENASE"/>
    <property type="match status" value="1"/>
</dbReference>
<dbReference type="InterPro" id="IPR001750">
    <property type="entry name" value="ND/Mrp_TM"/>
</dbReference>
<reference evidence="9" key="1">
    <citation type="submission" date="2015-02" db="EMBL/GenBank/DDBJ databases">
        <title>Pyrococcus kukulkanii sp. nov., a novel hyperthermophilic archaeon isolated from a deep-sea hydrothermal vent at the Guaymas Basin.</title>
        <authorList>
            <person name="Oger P.M."/>
            <person name="Callac N."/>
            <person name="Jebbar M."/>
            <person name="Godfroy A."/>
        </authorList>
    </citation>
    <scope>NUCLEOTIDE SEQUENCE [LARGE SCALE GENOMIC DNA]</scope>
    <source>
        <strain evidence="9">NCB100</strain>
    </source>
</reference>
<feature type="transmembrane region" description="Helical" evidence="6">
    <location>
        <begin position="68"/>
        <end position="92"/>
    </location>
</feature>
<feature type="transmembrane region" description="Helical" evidence="6">
    <location>
        <begin position="441"/>
        <end position="464"/>
    </location>
</feature>
<feature type="transmembrane region" description="Helical" evidence="6">
    <location>
        <begin position="104"/>
        <end position="123"/>
    </location>
</feature>